<feature type="region of interest" description="Disordered" evidence="1">
    <location>
        <begin position="74"/>
        <end position="112"/>
    </location>
</feature>
<evidence type="ECO:0008006" key="4">
    <source>
        <dbReference type="Google" id="ProtNLM"/>
    </source>
</evidence>
<evidence type="ECO:0000313" key="3">
    <source>
        <dbReference type="Proteomes" id="UP001197214"/>
    </source>
</evidence>
<comment type="caution">
    <text evidence="2">The sequence shown here is derived from an EMBL/GenBank/DDBJ whole genome shotgun (WGS) entry which is preliminary data.</text>
</comment>
<sequence>MSHPRPLPVRRFGKAARAALIAVPMILAGCSGGDDDSALDNLDSDLVDTANSTDPAVTGALQDQIMVDPTLADQRNGNAVRPPGKPYSGALPDSGVAGRASGDAGKLMQAPAPTPAKDCPACKASGNSVTLGALAQQQGNGRVAGCAADIRYSTRWAARMPTDMPLYPGAKVIEAAGTDKDACRLRIVNFQTSTPLDTMVNWYYTRARRAGFTAEHQIDGTEHILGGTRARDDGAYVLWLRPRDGGGTDIDIVTNNGG</sequence>
<keyword evidence="3" id="KW-1185">Reference proteome</keyword>
<gene>
    <name evidence="2" type="ORF">KY084_11650</name>
</gene>
<evidence type="ECO:0000256" key="1">
    <source>
        <dbReference type="SAM" id="MobiDB-lite"/>
    </source>
</evidence>
<evidence type="ECO:0000313" key="2">
    <source>
        <dbReference type="EMBL" id="MBW4331522.1"/>
    </source>
</evidence>
<dbReference type="RefSeq" id="WP_219238646.1">
    <property type="nucleotide sequence ID" value="NZ_JAHWZX010000010.1"/>
</dbReference>
<accession>A0ABS6XMT7</accession>
<reference evidence="2 3" key="1">
    <citation type="submission" date="2021-07" db="EMBL/GenBank/DDBJ databases">
        <title>Stakelama flava sp. nov., a novel endophytic bacterium isolated from branch of Kandelia candel.</title>
        <authorList>
            <person name="Tuo L."/>
        </authorList>
    </citation>
    <scope>NUCLEOTIDE SEQUENCE [LARGE SCALE GENOMIC DNA]</scope>
    <source>
        <strain evidence="2 3">CBK3Z-3</strain>
    </source>
</reference>
<organism evidence="2 3">
    <name type="scientific">Stakelama flava</name>
    <dbReference type="NCBI Taxonomy" id="2860338"/>
    <lineage>
        <taxon>Bacteria</taxon>
        <taxon>Pseudomonadati</taxon>
        <taxon>Pseudomonadota</taxon>
        <taxon>Alphaproteobacteria</taxon>
        <taxon>Sphingomonadales</taxon>
        <taxon>Sphingomonadaceae</taxon>
        <taxon>Stakelama</taxon>
    </lineage>
</organism>
<protein>
    <recommendedName>
        <fullName evidence="4">Lipoprotein</fullName>
    </recommendedName>
</protein>
<proteinExistence type="predicted"/>
<dbReference type="Proteomes" id="UP001197214">
    <property type="component" value="Unassembled WGS sequence"/>
</dbReference>
<dbReference type="EMBL" id="JAHWZX010000010">
    <property type="protein sequence ID" value="MBW4331522.1"/>
    <property type="molecule type" value="Genomic_DNA"/>
</dbReference>
<name>A0ABS6XMT7_9SPHN</name>
<dbReference type="PROSITE" id="PS51257">
    <property type="entry name" value="PROKAR_LIPOPROTEIN"/>
    <property type="match status" value="1"/>
</dbReference>